<dbReference type="RefSeq" id="WP_358356255.1">
    <property type="nucleotide sequence ID" value="NZ_JBEZFP010000055.1"/>
</dbReference>
<sequence length="84" mass="9729">MIASIPRAREPRVRAAQPQVFFHAEKLDEGVRVLVADDPELHELHIFFNRDLDPEELAEALTEATRHNVEQSHWVRLLNTLLPI</sequence>
<gene>
    <name evidence="1" type="ORF">AB0C36_21300</name>
</gene>
<evidence type="ECO:0000313" key="2">
    <source>
        <dbReference type="Proteomes" id="UP001551482"/>
    </source>
</evidence>
<reference evidence="1 2" key="1">
    <citation type="submission" date="2024-06" db="EMBL/GenBank/DDBJ databases">
        <title>The Natural Products Discovery Center: Release of the First 8490 Sequenced Strains for Exploring Actinobacteria Biosynthetic Diversity.</title>
        <authorList>
            <person name="Kalkreuter E."/>
            <person name="Kautsar S.A."/>
            <person name="Yang D."/>
            <person name="Bader C.D."/>
            <person name="Teijaro C.N."/>
            <person name="Fluegel L."/>
            <person name="Davis C.M."/>
            <person name="Simpson J.R."/>
            <person name="Lauterbach L."/>
            <person name="Steele A.D."/>
            <person name="Gui C."/>
            <person name="Meng S."/>
            <person name="Li G."/>
            <person name="Viehrig K."/>
            <person name="Ye F."/>
            <person name="Su P."/>
            <person name="Kiefer A.F."/>
            <person name="Nichols A."/>
            <person name="Cepeda A.J."/>
            <person name="Yan W."/>
            <person name="Fan B."/>
            <person name="Jiang Y."/>
            <person name="Adhikari A."/>
            <person name="Zheng C.-J."/>
            <person name="Schuster L."/>
            <person name="Cowan T.M."/>
            <person name="Smanski M.J."/>
            <person name="Chevrette M.G."/>
            <person name="De Carvalho L.P.S."/>
            <person name="Shen B."/>
        </authorList>
    </citation>
    <scope>NUCLEOTIDE SEQUENCE [LARGE SCALE GENOMIC DNA]</scope>
    <source>
        <strain evidence="1 2">NPDC048946</strain>
    </source>
</reference>
<protein>
    <submittedName>
        <fullName evidence="1">Uncharacterized protein</fullName>
    </submittedName>
</protein>
<proteinExistence type="predicted"/>
<name>A0ABV3DJV2_9ACTN</name>
<dbReference type="EMBL" id="JBEZFP010000055">
    <property type="protein sequence ID" value="MEU8136037.1"/>
    <property type="molecule type" value="Genomic_DNA"/>
</dbReference>
<comment type="caution">
    <text evidence="1">The sequence shown here is derived from an EMBL/GenBank/DDBJ whole genome shotgun (WGS) entry which is preliminary data.</text>
</comment>
<evidence type="ECO:0000313" key="1">
    <source>
        <dbReference type="EMBL" id="MEU8136037.1"/>
    </source>
</evidence>
<organism evidence="1 2">
    <name type="scientific">Streptodolium elevatio</name>
    <dbReference type="NCBI Taxonomy" id="3157996"/>
    <lineage>
        <taxon>Bacteria</taxon>
        <taxon>Bacillati</taxon>
        <taxon>Actinomycetota</taxon>
        <taxon>Actinomycetes</taxon>
        <taxon>Kitasatosporales</taxon>
        <taxon>Streptomycetaceae</taxon>
        <taxon>Streptodolium</taxon>
    </lineage>
</organism>
<keyword evidence="2" id="KW-1185">Reference proteome</keyword>
<dbReference type="Proteomes" id="UP001551482">
    <property type="component" value="Unassembled WGS sequence"/>
</dbReference>
<accession>A0ABV3DJV2</accession>